<comment type="caution">
    <text evidence="8">The sequence shown here is derived from an EMBL/GenBank/DDBJ whole genome shotgun (WGS) entry which is preliminary data.</text>
</comment>
<reference evidence="8" key="2">
    <citation type="submission" date="2021-01" db="EMBL/GenBank/DDBJ databases">
        <authorList>
            <person name="Hahn C.R."/>
            <person name="Youssef N.H."/>
            <person name="Elshahed M."/>
        </authorList>
    </citation>
    <scope>NUCLEOTIDE SEQUENCE</scope>
    <source>
        <strain evidence="8">Zod_Metabat.24</strain>
    </source>
</reference>
<keyword evidence="6 7" id="KW-0472">Membrane</keyword>
<feature type="transmembrane region" description="Helical" evidence="7">
    <location>
        <begin position="329"/>
        <end position="352"/>
    </location>
</feature>
<feature type="transmembrane region" description="Helical" evidence="7">
    <location>
        <begin position="162"/>
        <end position="180"/>
    </location>
</feature>
<accession>A0A9D8KH78</accession>
<dbReference type="GO" id="GO:0015293">
    <property type="term" value="F:symporter activity"/>
    <property type="evidence" value="ECO:0007669"/>
    <property type="project" value="InterPro"/>
</dbReference>
<dbReference type="Pfam" id="PF13347">
    <property type="entry name" value="MFS_2"/>
    <property type="match status" value="1"/>
</dbReference>
<dbReference type="PANTHER" id="PTHR11328">
    <property type="entry name" value="MAJOR FACILITATOR SUPERFAMILY DOMAIN-CONTAINING PROTEIN"/>
    <property type="match status" value="1"/>
</dbReference>
<feature type="transmembrane region" description="Helical" evidence="7">
    <location>
        <begin position="49"/>
        <end position="70"/>
    </location>
</feature>
<comment type="subcellular location">
    <subcellularLocation>
        <location evidence="1">Cell membrane</location>
        <topology evidence="1">Multi-pass membrane protein</topology>
    </subcellularLocation>
</comment>
<dbReference type="GO" id="GO:0008643">
    <property type="term" value="P:carbohydrate transport"/>
    <property type="evidence" value="ECO:0007669"/>
    <property type="project" value="InterPro"/>
</dbReference>
<feature type="transmembrane region" description="Helical" evidence="7">
    <location>
        <begin position="14"/>
        <end position="37"/>
    </location>
</feature>
<reference evidence="8" key="1">
    <citation type="journal article" date="2021" name="Environ. Microbiol.">
        <title>Genomic characterization of three novel Desulfobacterota classes expand the metabolic and phylogenetic diversity of the phylum.</title>
        <authorList>
            <person name="Murphy C.L."/>
            <person name="Biggerstaff J."/>
            <person name="Eichhorn A."/>
            <person name="Ewing E."/>
            <person name="Shahan R."/>
            <person name="Soriano D."/>
            <person name="Stewart S."/>
            <person name="VanMol K."/>
            <person name="Walker R."/>
            <person name="Walters P."/>
            <person name="Elshahed M.S."/>
            <person name="Youssef N.H."/>
        </authorList>
    </citation>
    <scope>NUCLEOTIDE SEQUENCE</scope>
    <source>
        <strain evidence="8">Zod_Metabat.24</strain>
    </source>
</reference>
<evidence type="ECO:0000256" key="3">
    <source>
        <dbReference type="ARBA" id="ARBA00022475"/>
    </source>
</evidence>
<feature type="transmembrane region" description="Helical" evidence="7">
    <location>
        <begin position="408"/>
        <end position="430"/>
    </location>
</feature>
<feature type="transmembrane region" description="Helical" evidence="7">
    <location>
        <begin position="186"/>
        <end position="204"/>
    </location>
</feature>
<feature type="transmembrane region" description="Helical" evidence="7">
    <location>
        <begin position="91"/>
        <end position="108"/>
    </location>
</feature>
<dbReference type="Gene3D" id="1.20.1250.20">
    <property type="entry name" value="MFS general substrate transporter like domains"/>
    <property type="match status" value="2"/>
</dbReference>
<dbReference type="InterPro" id="IPR018043">
    <property type="entry name" value="Na/Gal_symport_CS"/>
</dbReference>
<feature type="transmembrane region" description="Helical" evidence="7">
    <location>
        <begin position="305"/>
        <end position="323"/>
    </location>
</feature>
<keyword evidence="3" id="KW-1003">Cell membrane</keyword>
<sequence length="448" mass="50929">MAEKFTKKLTNKEIFFYNWGSISLNFIEGVLFAWIMFFYAPTDPKPGQIVYIPIVLTGIILALGRVFDAITDPLIGNFSDNLKSRWGRRKPFIVFGTPLMIIAFIFFWTPPVVGESLYNVLYLGVLFLIYFLFYTAIGIPYDALLAEIALTSEDRVKLTSWKLVYAIIGFMLVAAAAPMYQHWGPFKMGLVVGAIGFVTMYMCLPGIKELPAEFSGADKKIGLWDSLKATFGNRQFLFFGIAIILLYMCYMVLIPVVPYLNDVILDKEPEFVMYLQIEFILFMVASVPLWMWLSKKYAKRTLLRVVSLLLALFFPLFFFVGMIPGVPVIVQPFIVFPFVSIPLGGFMILVYAMMGDVVDYDQMLTGKRRESMYYGVFGFSRKVGFAFAVFSFPILFDIFGAVPGNDLGIRLVWIMLSVVSLIGFFVLFGYKLGDSPEETREIMGIKQR</sequence>
<dbReference type="InterPro" id="IPR039672">
    <property type="entry name" value="MFS_2"/>
</dbReference>
<name>A0A9D8KH78_9DELT</name>
<dbReference type="SUPFAM" id="SSF103473">
    <property type="entry name" value="MFS general substrate transporter"/>
    <property type="match status" value="1"/>
</dbReference>
<evidence type="ECO:0000256" key="7">
    <source>
        <dbReference type="SAM" id="Phobius"/>
    </source>
</evidence>
<proteinExistence type="predicted"/>
<dbReference type="InterPro" id="IPR036259">
    <property type="entry name" value="MFS_trans_sf"/>
</dbReference>
<evidence type="ECO:0000256" key="6">
    <source>
        <dbReference type="ARBA" id="ARBA00023136"/>
    </source>
</evidence>
<keyword evidence="2" id="KW-0813">Transport</keyword>
<feature type="transmembrane region" description="Helical" evidence="7">
    <location>
        <begin position="236"/>
        <end position="259"/>
    </location>
</feature>
<organism evidence="8 9">
    <name type="scientific">Candidatus Zymogenus saltonus</name>
    <dbReference type="NCBI Taxonomy" id="2844893"/>
    <lineage>
        <taxon>Bacteria</taxon>
        <taxon>Deltaproteobacteria</taxon>
        <taxon>Candidatus Zymogenia</taxon>
        <taxon>Candidatus Zymogeniales</taxon>
        <taxon>Candidatus Zymogenaceae</taxon>
        <taxon>Candidatus Zymogenus</taxon>
    </lineage>
</organism>
<feature type="transmembrane region" description="Helical" evidence="7">
    <location>
        <begin position="120"/>
        <end position="141"/>
    </location>
</feature>
<protein>
    <submittedName>
        <fullName evidence="8">MFS transporter</fullName>
    </submittedName>
</protein>
<dbReference type="AlphaFoldDB" id="A0A9D8KH78"/>
<evidence type="ECO:0000313" key="9">
    <source>
        <dbReference type="Proteomes" id="UP000809273"/>
    </source>
</evidence>
<evidence type="ECO:0000256" key="4">
    <source>
        <dbReference type="ARBA" id="ARBA00022692"/>
    </source>
</evidence>
<dbReference type="GO" id="GO:0006814">
    <property type="term" value="P:sodium ion transport"/>
    <property type="evidence" value="ECO:0007669"/>
    <property type="project" value="InterPro"/>
</dbReference>
<evidence type="ECO:0000256" key="1">
    <source>
        <dbReference type="ARBA" id="ARBA00004651"/>
    </source>
</evidence>
<feature type="transmembrane region" description="Helical" evidence="7">
    <location>
        <begin position="373"/>
        <end position="396"/>
    </location>
</feature>
<dbReference type="GO" id="GO:0005886">
    <property type="term" value="C:plasma membrane"/>
    <property type="evidence" value="ECO:0007669"/>
    <property type="project" value="UniProtKB-SubCell"/>
</dbReference>
<evidence type="ECO:0000313" key="8">
    <source>
        <dbReference type="EMBL" id="MBN1574614.1"/>
    </source>
</evidence>
<keyword evidence="4 7" id="KW-0812">Transmembrane</keyword>
<dbReference type="PROSITE" id="PS00872">
    <property type="entry name" value="NA_GALACTOSIDE_SYMP"/>
    <property type="match status" value="1"/>
</dbReference>
<evidence type="ECO:0000256" key="2">
    <source>
        <dbReference type="ARBA" id="ARBA00022448"/>
    </source>
</evidence>
<dbReference type="Proteomes" id="UP000809273">
    <property type="component" value="Unassembled WGS sequence"/>
</dbReference>
<dbReference type="EMBL" id="JAFGIX010000085">
    <property type="protein sequence ID" value="MBN1574614.1"/>
    <property type="molecule type" value="Genomic_DNA"/>
</dbReference>
<feature type="transmembrane region" description="Helical" evidence="7">
    <location>
        <begin position="271"/>
        <end position="293"/>
    </location>
</feature>
<evidence type="ECO:0000256" key="5">
    <source>
        <dbReference type="ARBA" id="ARBA00022989"/>
    </source>
</evidence>
<keyword evidence="5 7" id="KW-1133">Transmembrane helix</keyword>
<dbReference type="PANTHER" id="PTHR11328:SF24">
    <property type="entry name" value="MAJOR FACILITATOR SUPERFAMILY (MFS) PROFILE DOMAIN-CONTAINING PROTEIN"/>
    <property type="match status" value="1"/>
</dbReference>
<gene>
    <name evidence="8" type="ORF">JW984_15560</name>
</gene>